<dbReference type="SMART" id="SM00220">
    <property type="entry name" value="S_TKc"/>
    <property type="match status" value="1"/>
</dbReference>
<dbReference type="InterPro" id="IPR000719">
    <property type="entry name" value="Prot_kinase_dom"/>
</dbReference>
<evidence type="ECO:0000313" key="3">
    <source>
        <dbReference type="Proteomes" id="UP000886885"/>
    </source>
</evidence>
<dbReference type="AlphaFoldDB" id="A0A8X8ABE2"/>
<reference evidence="2" key="1">
    <citation type="journal article" date="2020" name="bioRxiv">
        <title>Hybrid origin of Populus tomentosa Carr. identified through genome sequencing and phylogenomic analysis.</title>
        <authorList>
            <person name="An X."/>
            <person name="Gao K."/>
            <person name="Chen Z."/>
            <person name="Li J."/>
            <person name="Yang X."/>
            <person name="Yang X."/>
            <person name="Zhou J."/>
            <person name="Guo T."/>
            <person name="Zhao T."/>
            <person name="Huang S."/>
            <person name="Miao D."/>
            <person name="Khan W.U."/>
            <person name="Rao P."/>
            <person name="Ye M."/>
            <person name="Lei B."/>
            <person name="Liao W."/>
            <person name="Wang J."/>
            <person name="Ji L."/>
            <person name="Li Y."/>
            <person name="Guo B."/>
            <person name="Mustafa N.S."/>
            <person name="Li S."/>
            <person name="Yun Q."/>
            <person name="Keller S.R."/>
            <person name="Mao J."/>
            <person name="Zhang R."/>
            <person name="Strauss S.H."/>
        </authorList>
    </citation>
    <scope>NUCLEOTIDE SEQUENCE</scope>
    <source>
        <strain evidence="2">GM15</strain>
        <tissue evidence="2">Leaf</tissue>
    </source>
</reference>
<organism evidence="2 3">
    <name type="scientific">Populus tomentosa</name>
    <name type="common">Chinese white poplar</name>
    <dbReference type="NCBI Taxonomy" id="118781"/>
    <lineage>
        <taxon>Eukaryota</taxon>
        <taxon>Viridiplantae</taxon>
        <taxon>Streptophyta</taxon>
        <taxon>Embryophyta</taxon>
        <taxon>Tracheophyta</taxon>
        <taxon>Spermatophyta</taxon>
        <taxon>Magnoliopsida</taxon>
        <taxon>eudicotyledons</taxon>
        <taxon>Gunneridae</taxon>
        <taxon>Pentapetalae</taxon>
        <taxon>rosids</taxon>
        <taxon>fabids</taxon>
        <taxon>Malpighiales</taxon>
        <taxon>Salicaceae</taxon>
        <taxon>Saliceae</taxon>
        <taxon>Populus</taxon>
    </lineage>
</organism>
<dbReference type="PANTHER" id="PTHR48011">
    <property type="entry name" value="CCR4-NOT TRANSCRIPTIONAL COMPLEX SUBUNIT CAF120-RELATED"/>
    <property type="match status" value="1"/>
</dbReference>
<dbReference type="Proteomes" id="UP000886885">
    <property type="component" value="Chromosome 4D"/>
</dbReference>
<dbReference type="GO" id="GO:0004672">
    <property type="term" value="F:protein kinase activity"/>
    <property type="evidence" value="ECO:0007669"/>
    <property type="project" value="InterPro"/>
</dbReference>
<dbReference type="GO" id="GO:0007165">
    <property type="term" value="P:signal transduction"/>
    <property type="evidence" value="ECO:0007669"/>
    <property type="project" value="TreeGrafter"/>
</dbReference>
<dbReference type="PANTHER" id="PTHR48011:SF51">
    <property type="entry name" value="PROTEIN KINASE SUPERFAMILY PROTEIN"/>
    <property type="match status" value="1"/>
</dbReference>
<sequence length="238" mass="26877">MLMHDIDGLFAVKSSKLEYSFSLQKERRTLGRFLGSNEVIGCYGDCVSVERGVFKYNLLLGYAPKGSLLNLVKDYGGRGPESHVRKHTQMLLKRFSCIHYNGHVHCDLKPANILVFPCRDHGVRGYHLKIADFGLAREPGEDDSDKLLHILSIPRDAMLYLVRGNESPKIPENMPEKGKDFLRRCFERDHCERSSADTLLTRSFILDELLPPVETKTGELSSSHIDGVVLSLVNFVLC</sequence>
<name>A0A8X8ABE2_POPTO</name>
<dbReference type="PROSITE" id="PS50011">
    <property type="entry name" value="PROTEIN_KINASE_DOM"/>
    <property type="match status" value="1"/>
</dbReference>
<evidence type="ECO:0000313" key="2">
    <source>
        <dbReference type="EMBL" id="KAG6777955.1"/>
    </source>
</evidence>
<evidence type="ECO:0000259" key="1">
    <source>
        <dbReference type="PROSITE" id="PS50011"/>
    </source>
</evidence>
<dbReference type="EMBL" id="JAAWWB010000008">
    <property type="protein sequence ID" value="KAG6777955.1"/>
    <property type="molecule type" value="Genomic_DNA"/>
</dbReference>
<proteinExistence type="predicted"/>
<feature type="domain" description="Protein kinase" evidence="1">
    <location>
        <begin position="1"/>
        <end position="238"/>
    </location>
</feature>
<accession>A0A8X8ABE2</accession>
<keyword evidence="3" id="KW-1185">Reference proteome</keyword>
<dbReference type="OrthoDB" id="25592at2759"/>
<dbReference type="InterPro" id="IPR052751">
    <property type="entry name" value="Plant_MAPKKK"/>
</dbReference>
<dbReference type="Pfam" id="PF00069">
    <property type="entry name" value="Pkinase"/>
    <property type="match status" value="1"/>
</dbReference>
<gene>
    <name evidence="2" type="ORF">POTOM_017797</name>
</gene>
<comment type="caution">
    <text evidence="2">The sequence shown here is derived from an EMBL/GenBank/DDBJ whole genome shotgun (WGS) entry which is preliminary data.</text>
</comment>
<protein>
    <recommendedName>
        <fullName evidence="1">Protein kinase domain-containing protein</fullName>
    </recommendedName>
</protein>
<dbReference type="GO" id="GO:0005524">
    <property type="term" value="F:ATP binding"/>
    <property type="evidence" value="ECO:0007669"/>
    <property type="project" value="InterPro"/>
</dbReference>